<keyword evidence="2" id="KW-0808">Transferase</keyword>
<gene>
    <name evidence="2" type="primary">fhcC</name>
    <name evidence="2" type="ORF">Pla22_28270</name>
</gene>
<reference evidence="2 3" key="1">
    <citation type="submission" date="2019-02" db="EMBL/GenBank/DDBJ databases">
        <title>Deep-cultivation of Planctomycetes and their phenomic and genomic characterization uncovers novel biology.</title>
        <authorList>
            <person name="Wiegand S."/>
            <person name="Jogler M."/>
            <person name="Boedeker C."/>
            <person name="Pinto D."/>
            <person name="Vollmers J."/>
            <person name="Rivas-Marin E."/>
            <person name="Kohn T."/>
            <person name="Peeters S.H."/>
            <person name="Heuer A."/>
            <person name="Rast P."/>
            <person name="Oberbeckmann S."/>
            <person name="Bunk B."/>
            <person name="Jeske O."/>
            <person name="Meyerdierks A."/>
            <person name="Storesund J.E."/>
            <person name="Kallscheuer N."/>
            <person name="Luecker S."/>
            <person name="Lage O.M."/>
            <person name="Pohl T."/>
            <person name="Merkel B.J."/>
            <person name="Hornburger P."/>
            <person name="Mueller R.-W."/>
            <person name="Bruemmer F."/>
            <person name="Labrenz M."/>
            <person name="Spormann A.M."/>
            <person name="Op Den Camp H."/>
            <person name="Overmann J."/>
            <person name="Amann R."/>
            <person name="Jetten M.S.M."/>
            <person name="Mascher T."/>
            <person name="Medema M.H."/>
            <person name="Devos D.P."/>
            <person name="Kaster A.-K."/>
            <person name="Ovreas L."/>
            <person name="Rohde M."/>
            <person name="Galperin M.Y."/>
            <person name="Jogler C."/>
        </authorList>
    </citation>
    <scope>NUCLEOTIDE SEQUENCE [LARGE SCALE GENOMIC DNA]</scope>
    <source>
        <strain evidence="2 3">Pla22</strain>
    </source>
</reference>
<comment type="caution">
    <text evidence="2">The sequence shown here is derived from an EMBL/GenBank/DDBJ whole genome shotgun (WGS) entry which is preliminary data.</text>
</comment>
<dbReference type="RefSeq" id="WP_146515091.1">
    <property type="nucleotide sequence ID" value="NZ_SJPI01000001.1"/>
</dbReference>
<evidence type="ECO:0000313" key="3">
    <source>
        <dbReference type="Proteomes" id="UP000316598"/>
    </source>
</evidence>
<evidence type="ECO:0000259" key="1">
    <source>
        <dbReference type="Pfam" id="PF01493"/>
    </source>
</evidence>
<dbReference type="GO" id="GO:0016787">
    <property type="term" value="F:hydrolase activity"/>
    <property type="evidence" value="ECO:0007669"/>
    <property type="project" value="UniProtKB-KW"/>
</dbReference>
<dbReference type="Pfam" id="PF01493">
    <property type="entry name" value="GXGXG"/>
    <property type="match status" value="1"/>
</dbReference>
<sequence>MKTILLRQKQIPNFRIDASSLSLAKLSAFSDKEIASLPMGQDGQCIDDWFEVQCTDSDQSVLRMEGDFANFDRIGASHERGLIVVVGSVGNALGCSMSGGEIIVEGSAGNAVAGAVDGQRKGMTGGRIEIAGDAGNQVGYRMRRGEVFVAGNAGHFLASHMLAGTIVAVGQFGTNVGYGMRRGTVILSKSPNLSSPRFSEPIKSELTWLSLVKNPSHQMTRELMQDIAANRGQDVVSRRGDGAVGGQGEIISRSL</sequence>
<dbReference type="InterPro" id="IPR002489">
    <property type="entry name" value="Glu_synth_asu_C"/>
</dbReference>
<protein>
    <submittedName>
        <fullName evidence="2">Formyltransferase/hydrolase complex Fhc subunit C</fullName>
    </submittedName>
</protein>
<evidence type="ECO:0000313" key="2">
    <source>
        <dbReference type="EMBL" id="TWT55172.1"/>
    </source>
</evidence>
<dbReference type="GO" id="GO:0018493">
    <property type="term" value="F:formylmethanofuran dehydrogenase activity"/>
    <property type="evidence" value="ECO:0007669"/>
    <property type="project" value="InterPro"/>
</dbReference>
<dbReference type="GO" id="GO:0046914">
    <property type="term" value="F:transition metal ion binding"/>
    <property type="evidence" value="ECO:0007669"/>
    <property type="project" value="InterPro"/>
</dbReference>
<name>A0A5C5WZ25_9BACT</name>
<dbReference type="PANTHER" id="PTHR39673:SF5">
    <property type="entry name" value="TUNGSTEN-CONTAINING FORMYLMETHANOFURAN DEHYDROGENASE 2 SUBUNIT C"/>
    <property type="match status" value="1"/>
</dbReference>
<dbReference type="SUPFAM" id="SSF69336">
    <property type="entry name" value="Alpha subunit of glutamate synthase, C-terminal domain"/>
    <property type="match status" value="1"/>
</dbReference>
<dbReference type="Gene3D" id="2.160.20.60">
    <property type="entry name" value="Glutamate synthase, alpha subunit, C-terminal domain"/>
    <property type="match status" value="1"/>
</dbReference>
<dbReference type="Proteomes" id="UP000316598">
    <property type="component" value="Unassembled WGS sequence"/>
</dbReference>
<dbReference type="GO" id="GO:0015948">
    <property type="term" value="P:methanogenesis"/>
    <property type="evidence" value="ECO:0007669"/>
    <property type="project" value="InterPro"/>
</dbReference>
<dbReference type="InterPro" id="IPR017550">
    <property type="entry name" value="Formylmethanofuran_DH_suC"/>
</dbReference>
<keyword evidence="2" id="KW-0378">Hydrolase</keyword>
<dbReference type="EMBL" id="SJPI01000001">
    <property type="protein sequence ID" value="TWT55172.1"/>
    <property type="molecule type" value="Genomic_DNA"/>
</dbReference>
<feature type="domain" description="Glutamate synthase alpha subunit C-terminal" evidence="1">
    <location>
        <begin position="74"/>
        <end position="190"/>
    </location>
</feature>
<dbReference type="InterPro" id="IPR036485">
    <property type="entry name" value="Glu_synth_asu_C_sf"/>
</dbReference>
<organism evidence="2 3">
    <name type="scientific">Rubripirellula amarantea</name>
    <dbReference type="NCBI Taxonomy" id="2527999"/>
    <lineage>
        <taxon>Bacteria</taxon>
        <taxon>Pseudomonadati</taxon>
        <taxon>Planctomycetota</taxon>
        <taxon>Planctomycetia</taxon>
        <taxon>Pirellulales</taxon>
        <taxon>Pirellulaceae</taxon>
        <taxon>Rubripirellula</taxon>
    </lineage>
</organism>
<dbReference type="AlphaFoldDB" id="A0A5C5WZ25"/>
<accession>A0A5C5WZ25</accession>
<dbReference type="NCBIfam" id="TIGR03122">
    <property type="entry name" value="one_C_dehyd_C"/>
    <property type="match status" value="1"/>
</dbReference>
<dbReference type="PANTHER" id="PTHR39673">
    <property type="entry name" value="TUNGSTEN FORMYLMETHANOFURAN DEHYDROGENASE, SUBUNIT C (FWDC)"/>
    <property type="match status" value="1"/>
</dbReference>
<keyword evidence="3" id="KW-1185">Reference proteome</keyword>
<dbReference type="GO" id="GO:0016740">
    <property type="term" value="F:transferase activity"/>
    <property type="evidence" value="ECO:0007669"/>
    <property type="project" value="UniProtKB-KW"/>
</dbReference>
<dbReference type="OrthoDB" id="269067at2"/>
<proteinExistence type="predicted"/>